<name>A0A5J5I867_9SPHN</name>
<evidence type="ECO:0000313" key="4">
    <source>
        <dbReference type="Proteomes" id="UP000326364"/>
    </source>
</evidence>
<dbReference type="Proteomes" id="UP000326364">
    <property type="component" value="Unassembled WGS sequence"/>
</dbReference>
<organism evidence="2 3">
    <name type="scientific">Sphingobium limneticum</name>
    <dbReference type="NCBI Taxonomy" id="1007511"/>
    <lineage>
        <taxon>Bacteria</taxon>
        <taxon>Pseudomonadati</taxon>
        <taxon>Pseudomonadota</taxon>
        <taxon>Alphaproteobacteria</taxon>
        <taxon>Sphingomonadales</taxon>
        <taxon>Sphingomonadaceae</taxon>
        <taxon>Sphingobium</taxon>
    </lineage>
</organism>
<evidence type="ECO:0000313" key="3">
    <source>
        <dbReference type="Proteomes" id="UP000325933"/>
    </source>
</evidence>
<keyword evidence="4" id="KW-1185">Reference proteome</keyword>
<accession>A0A5J5I867</accession>
<protein>
    <submittedName>
        <fullName evidence="2">Uncharacterized protein</fullName>
    </submittedName>
</protein>
<evidence type="ECO:0000313" key="1">
    <source>
        <dbReference type="EMBL" id="KAA9019832.1"/>
    </source>
</evidence>
<dbReference type="RefSeq" id="WP_150424986.1">
    <property type="nucleotide sequence ID" value="NZ_VYQA01000003.1"/>
</dbReference>
<dbReference type="EMBL" id="VYQA01000003">
    <property type="protein sequence ID" value="KAA9032290.1"/>
    <property type="molecule type" value="Genomic_DNA"/>
</dbReference>
<proteinExistence type="predicted"/>
<comment type="caution">
    <text evidence="2">The sequence shown here is derived from an EMBL/GenBank/DDBJ whole genome shotgun (WGS) entry which is preliminary data.</text>
</comment>
<gene>
    <name evidence="2" type="ORF">F4U95_06245</name>
    <name evidence="1" type="ORF">F4U96_06245</name>
</gene>
<sequence>MIARSIEITPLPGCDGYNVIVQPPVPDEPLDAEFPGYRRARAWADGLRQTRGWRIVDRSGLEP</sequence>
<dbReference type="Proteomes" id="UP000325933">
    <property type="component" value="Unassembled WGS sequence"/>
</dbReference>
<dbReference type="AlphaFoldDB" id="A0A5J5I867"/>
<dbReference type="EMBL" id="VYQB01000003">
    <property type="protein sequence ID" value="KAA9019832.1"/>
    <property type="molecule type" value="Genomic_DNA"/>
</dbReference>
<reference evidence="3 4" key="1">
    <citation type="submission" date="2019-09" db="EMBL/GenBank/DDBJ databases">
        <authorList>
            <person name="Feng G."/>
        </authorList>
    </citation>
    <scope>NUCLEOTIDE SEQUENCE [LARGE SCALE GENOMIC DNA]</scope>
    <source>
        <strain evidence="2 3">KACC 19283</strain>
        <strain evidence="1 4">KACC 19284</strain>
    </source>
</reference>
<evidence type="ECO:0000313" key="2">
    <source>
        <dbReference type="EMBL" id="KAA9032290.1"/>
    </source>
</evidence>